<dbReference type="SUPFAM" id="SSF57184">
    <property type="entry name" value="Growth factor receptor domain"/>
    <property type="match status" value="1"/>
</dbReference>
<evidence type="ECO:0000313" key="3">
    <source>
        <dbReference type="Proteomes" id="UP000826195"/>
    </source>
</evidence>
<accession>A0AAV7HRZ4</accession>
<feature type="chain" id="PRO_5043821002" evidence="1">
    <location>
        <begin position="28"/>
        <end position="487"/>
    </location>
</feature>
<name>A0AAV7HRZ4_COTGL</name>
<comment type="caution">
    <text evidence="2">The sequence shown here is derived from an EMBL/GenBank/DDBJ whole genome shotgun (WGS) entry which is preliminary data.</text>
</comment>
<feature type="signal peptide" evidence="1">
    <location>
        <begin position="1"/>
        <end position="27"/>
    </location>
</feature>
<organism evidence="2 3">
    <name type="scientific">Cotesia glomerata</name>
    <name type="common">Lepidopteran parasitic wasp</name>
    <name type="synonym">Apanteles glomeratus</name>
    <dbReference type="NCBI Taxonomy" id="32391"/>
    <lineage>
        <taxon>Eukaryota</taxon>
        <taxon>Metazoa</taxon>
        <taxon>Ecdysozoa</taxon>
        <taxon>Arthropoda</taxon>
        <taxon>Hexapoda</taxon>
        <taxon>Insecta</taxon>
        <taxon>Pterygota</taxon>
        <taxon>Neoptera</taxon>
        <taxon>Endopterygota</taxon>
        <taxon>Hymenoptera</taxon>
        <taxon>Apocrita</taxon>
        <taxon>Ichneumonoidea</taxon>
        <taxon>Braconidae</taxon>
        <taxon>Microgastrinae</taxon>
        <taxon>Cotesia</taxon>
    </lineage>
</organism>
<evidence type="ECO:0000256" key="1">
    <source>
        <dbReference type="SAM" id="SignalP"/>
    </source>
</evidence>
<keyword evidence="3" id="KW-1185">Reference proteome</keyword>
<dbReference type="AlphaFoldDB" id="A0AAV7HRZ4"/>
<proteinExistence type="predicted"/>
<dbReference type="Proteomes" id="UP000826195">
    <property type="component" value="Unassembled WGS sequence"/>
</dbReference>
<dbReference type="EMBL" id="JAHXZJ010002237">
    <property type="protein sequence ID" value="KAH0546958.1"/>
    <property type="molecule type" value="Genomic_DNA"/>
</dbReference>
<reference evidence="2 3" key="1">
    <citation type="journal article" date="2021" name="J. Hered.">
        <title>A chromosome-level genome assembly of the parasitoid wasp, Cotesia glomerata (Hymenoptera: Braconidae).</title>
        <authorList>
            <person name="Pinto B.J."/>
            <person name="Weis J.J."/>
            <person name="Gamble T."/>
            <person name="Ode P.J."/>
            <person name="Paul R."/>
            <person name="Zaspel J.M."/>
        </authorList>
    </citation>
    <scope>NUCLEOTIDE SEQUENCE [LARGE SCALE GENOMIC DNA]</scope>
    <source>
        <strain evidence="2">CgM1</strain>
    </source>
</reference>
<protein>
    <submittedName>
        <fullName evidence="2">Uncharacterized protein</fullName>
    </submittedName>
</protein>
<gene>
    <name evidence="2" type="ORF">KQX54_016433</name>
</gene>
<keyword evidence="1" id="KW-0732">Signal</keyword>
<evidence type="ECO:0000313" key="2">
    <source>
        <dbReference type="EMBL" id="KAH0546958.1"/>
    </source>
</evidence>
<dbReference type="InterPro" id="IPR009030">
    <property type="entry name" value="Growth_fac_rcpt_cys_sf"/>
</dbReference>
<sequence length="487" mass="55234">MWQKDQFFGFYIFVVVIFCIEFKSADSQNTNTESSGTHNTITNDLSERTNMRCREGFYLARELCYRFPKTREVFPSLIETEFYFTDSDDARLDDILVDYVLSGPRGVTLKIKCIDHNISDENLECSLNLPVIEFVNSSSLEDISPVAGEEHYEVPAKKQKLKSHAQATVLTKEKLQKIILNSPNEPYKLVNHRRACDHLANTTYANRMCVCLENYYLDDNHCYKIPLGPNDPVDSAKGCTYLIGTFFDGGHCKTNRSITFETVEDYEPPMYDHFDNFSCPPEFFQYNNFCYGFLDANCSAPSDCLSTSYSCQSGTCKKVDSQIGKSTLSLEPGVSAYWTDDEEIYVSRGFHISASRALSCSSYFLRLTLSFAQKLFPQNFASCYVTRGLTSTNSKFTQMLIAPSAEWAAPPYPFDRAIYGGHSGVDQPIFICRTTISNFQHSGILLPPYYDICYYNAYTLSSNSTQFEVLVEKEISTTTSVPIIYPS</sequence>